<name>A0A344LPE6_9FLAO</name>
<dbReference type="EMBL" id="CP030261">
    <property type="protein sequence ID" value="AXB55788.1"/>
    <property type="molecule type" value="Genomic_DNA"/>
</dbReference>
<dbReference type="Pfam" id="PF14343">
    <property type="entry name" value="PrcB_C"/>
    <property type="match status" value="1"/>
</dbReference>
<protein>
    <recommendedName>
        <fullName evidence="1">PrcB C-terminal domain-containing protein</fullName>
    </recommendedName>
</protein>
<dbReference type="Proteomes" id="UP000251561">
    <property type="component" value="Chromosome"/>
</dbReference>
<reference evidence="2 3" key="1">
    <citation type="submission" date="2018-06" db="EMBL/GenBank/DDBJ databases">
        <title>Genome sequencing of Flavobacterium.</title>
        <authorList>
            <person name="Baek M.-G."/>
            <person name="Yi H."/>
        </authorList>
    </citation>
    <scope>NUCLEOTIDE SEQUENCE [LARGE SCALE GENOMIC DNA]</scope>
    <source>
        <strain evidence="2 3">HYN0086</strain>
    </source>
</reference>
<dbReference type="KEGG" id="ffl:HYN86_03890"/>
<organism evidence="2 3">
    <name type="scientific">Flavobacterium fluviale</name>
    <dbReference type="NCBI Taxonomy" id="2249356"/>
    <lineage>
        <taxon>Bacteria</taxon>
        <taxon>Pseudomonadati</taxon>
        <taxon>Bacteroidota</taxon>
        <taxon>Flavobacteriia</taxon>
        <taxon>Flavobacteriales</taxon>
        <taxon>Flavobacteriaceae</taxon>
        <taxon>Flavobacterium</taxon>
    </lineage>
</organism>
<evidence type="ECO:0000313" key="3">
    <source>
        <dbReference type="Proteomes" id="UP000251561"/>
    </source>
</evidence>
<dbReference type="OrthoDB" id="1447404at2"/>
<evidence type="ECO:0000259" key="1">
    <source>
        <dbReference type="Pfam" id="PF14343"/>
    </source>
</evidence>
<keyword evidence="3" id="KW-1185">Reference proteome</keyword>
<gene>
    <name evidence="2" type="ORF">HYN86_03890</name>
</gene>
<sequence>MKQNRKVLQPKPETMKHILLIFALLLALTSCENDDLPQSDVQFSLVGKGDSFPNDKSVAQRHLIIKDSVNWNNLIDEMDASSNLTKDLREISIDFSKFQIIAIIDKTQNNGGHSIDVVEMSENRNTIIVKVEKLKDGNLTPKLSRPYDIVKMPKTTKKIVFEQ</sequence>
<evidence type="ECO:0000313" key="2">
    <source>
        <dbReference type="EMBL" id="AXB55788.1"/>
    </source>
</evidence>
<dbReference type="InterPro" id="IPR025748">
    <property type="entry name" value="PrcB_C_dom"/>
</dbReference>
<dbReference type="PROSITE" id="PS51257">
    <property type="entry name" value="PROKAR_LIPOPROTEIN"/>
    <property type="match status" value="1"/>
</dbReference>
<dbReference type="AlphaFoldDB" id="A0A344LPE6"/>
<proteinExistence type="predicted"/>
<accession>A0A344LPE6</accession>
<feature type="domain" description="PrcB C-terminal" evidence="1">
    <location>
        <begin position="101"/>
        <end position="153"/>
    </location>
</feature>